<name>A0AAE0PS37_9TELE</name>
<feature type="compositionally biased region" description="Basic and acidic residues" evidence="1">
    <location>
        <begin position="1"/>
        <end position="18"/>
    </location>
</feature>
<evidence type="ECO:0000256" key="1">
    <source>
        <dbReference type="SAM" id="MobiDB-lite"/>
    </source>
</evidence>
<accession>A0AAE0PS37</accession>
<comment type="caution">
    <text evidence="2">The sequence shown here is derived from an EMBL/GenBank/DDBJ whole genome shotgun (WGS) entry which is preliminary data.</text>
</comment>
<protein>
    <submittedName>
        <fullName evidence="2">Uncharacterized protein</fullName>
    </submittedName>
</protein>
<feature type="non-terminal residue" evidence="2">
    <location>
        <position position="40"/>
    </location>
</feature>
<gene>
    <name evidence="2" type="ORF">QTP70_030830</name>
</gene>
<feature type="region of interest" description="Disordered" evidence="1">
    <location>
        <begin position="1"/>
        <end position="40"/>
    </location>
</feature>
<dbReference type="AlphaFoldDB" id="A0AAE0PS37"/>
<evidence type="ECO:0000313" key="3">
    <source>
        <dbReference type="Proteomes" id="UP001274896"/>
    </source>
</evidence>
<dbReference type="Proteomes" id="UP001274896">
    <property type="component" value="Unassembled WGS sequence"/>
</dbReference>
<organism evidence="2 3">
    <name type="scientific">Hemibagrus guttatus</name>
    <dbReference type="NCBI Taxonomy" id="175788"/>
    <lineage>
        <taxon>Eukaryota</taxon>
        <taxon>Metazoa</taxon>
        <taxon>Chordata</taxon>
        <taxon>Craniata</taxon>
        <taxon>Vertebrata</taxon>
        <taxon>Euteleostomi</taxon>
        <taxon>Actinopterygii</taxon>
        <taxon>Neopterygii</taxon>
        <taxon>Teleostei</taxon>
        <taxon>Ostariophysi</taxon>
        <taxon>Siluriformes</taxon>
        <taxon>Bagridae</taxon>
        <taxon>Hemibagrus</taxon>
    </lineage>
</organism>
<reference evidence="2" key="1">
    <citation type="submission" date="2023-06" db="EMBL/GenBank/DDBJ databases">
        <title>Male Hemibagrus guttatus genome.</title>
        <authorList>
            <person name="Bian C."/>
        </authorList>
    </citation>
    <scope>NUCLEOTIDE SEQUENCE</scope>
    <source>
        <strain evidence="2">Male_cb2023</strain>
        <tissue evidence="2">Muscle</tissue>
    </source>
</reference>
<sequence>RNQQRHEENMRRSPELRNKPGTLELSKPPDVAAAEVLHKV</sequence>
<keyword evidence="3" id="KW-1185">Reference proteome</keyword>
<evidence type="ECO:0000313" key="2">
    <source>
        <dbReference type="EMBL" id="KAK3506872.1"/>
    </source>
</evidence>
<proteinExistence type="predicted"/>
<dbReference type="EMBL" id="JAUCMX010000030">
    <property type="protein sequence ID" value="KAK3506872.1"/>
    <property type="molecule type" value="Genomic_DNA"/>
</dbReference>